<accession>A0ABT9VXP1</accession>
<comment type="caution">
    <text evidence="1">The sequence shown here is derived from an EMBL/GenBank/DDBJ whole genome shotgun (WGS) entry which is preliminary data.</text>
</comment>
<proteinExistence type="predicted"/>
<evidence type="ECO:0000313" key="2">
    <source>
        <dbReference type="Proteomes" id="UP001235840"/>
    </source>
</evidence>
<sequence length="64" mass="7629">MKSVIKKIGSIFIPVKNLVESIKWYENILGERSNSRMQSYLQCENSFFTREKIILNLLIEELRH</sequence>
<gene>
    <name evidence="1" type="ORF">J2S11_001652</name>
</gene>
<name>A0ABT9VXP1_9BACI</name>
<dbReference type="SUPFAM" id="SSF54593">
    <property type="entry name" value="Glyoxalase/Bleomycin resistance protein/Dihydroxybiphenyl dioxygenase"/>
    <property type="match status" value="1"/>
</dbReference>
<reference evidence="1 2" key="1">
    <citation type="submission" date="2023-07" db="EMBL/GenBank/DDBJ databases">
        <title>Genomic Encyclopedia of Type Strains, Phase IV (KMG-IV): sequencing the most valuable type-strain genomes for metagenomic binning, comparative biology and taxonomic classification.</title>
        <authorList>
            <person name="Goeker M."/>
        </authorList>
    </citation>
    <scope>NUCLEOTIDE SEQUENCE [LARGE SCALE GENOMIC DNA]</scope>
    <source>
        <strain evidence="1 2">DSM 12751</strain>
    </source>
</reference>
<protein>
    <submittedName>
        <fullName evidence="1">Catechol 2,3-dioxygenase-like lactoylglutathione lyase family enzyme</fullName>
    </submittedName>
</protein>
<organism evidence="1 2">
    <name type="scientific">Caldalkalibacillus horti</name>
    <dbReference type="NCBI Taxonomy" id="77523"/>
    <lineage>
        <taxon>Bacteria</taxon>
        <taxon>Bacillati</taxon>
        <taxon>Bacillota</taxon>
        <taxon>Bacilli</taxon>
        <taxon>Bacillales</taxon>
        <taxon>Bacillaceae</taxon>
        <taxon>Caldalkalibacillus</taxon>
    </lineage>
</organism>
<dbReference type="Proteomes" id="UP001235840">
    <property type="component" value="Unassembled WGS sequence"/>
</dbReference>
<dbReference type="EMBL" id="JAUSTY010000005">
    <property type="protein sequence ID" value="MDQ0165751.1"/>
    <property type="molecule type" value="Genomic_DNA"/>
</dbReference>
<keyword evidence="2" id="KW-1185">Reference proteome</keyword>
<dbReference type="CDD" id="cd06587">
    <property type="entry name" value="VOC"/>
    <property type="match status" value="1"/>
</dbReference>
<evidence type="ECO:0000313" key="1">
    <source>
        <dbReference type="EMBL" id="MDQ0165751.1"/>
    </source>
</evidence>
<dbReference type="InterPro" id="IPR029068">
    <property type="entry name" value="Glyas_Bleomycin-R_OHBP_Dase"/>
</dbReference>